<dbReference type="GO" id="GO:0008270">
    <property type="term" value="F:zinc ion binding"/>
    <property type="evidence" value="ECO:0007669"/>
    <property type="project" value="UniProtKB-KW"/>
</dbReference>
<protein>
    <submittedName>
        <fullName evidence="3">SWIM zinc finger family protein</fullName>
    </submittedName>
</protein>
<dbReference type="PROSITE" id="PS50966">
    <property type="entry name" value="ZF_SWIM"/>
    <property type="match status" value="1"/>
</dbReference>
<evidence type="ECO:0000256" key="1">
    <source>
        <dbReference type="PROSITE-ProRule" id="PRU00325"/>
    </source>
</evidence>
<proteinExistence type="predicted"/>
<evidence type="ECO:0000313" key="4">
    <source>
        <dbReference type="Proteomes" id="UP000661691"/>
    </source>
</evidence>
<dbReference type="EMBL" id="JACXAH010000018">
    <property type="protein sequence ID" value="MBD1373148.1"/>
    <property type="molecule type" value="Genomic_DNA"/>
</dbReference>
<gene>
    <name evidence="3" type="ORF">IC620_12360</name>
</gene>
<dbReference type="RefSeq" id="WP_191142336.1">
    <property type="nucleotide sequence ID" value="NZ_JACXAH010000018.1"/>
</dbReference>
<dbReference type="AlphaFoldDB" id="A0A926NAY3"/>
<keyword evidence="4" id="KW-1185">Reference proteome</keyword>
<keyword evidence="1" id="KW-0862">Zinc</keyword>
<feature type="domain" description="SWIM-type" evidence="2">
    <location>
        <begin position="503"/>
        <end position="544"/>
    </location>
</feature>
<name>A0A926NAY3_9BACL</name>
<dbReference type="InterPro" id="IPR007527">
    <property type="entry name" value="Znf_SWIM"/>
</dbReference>
<sequence length="550" mass="63797">MQFTQMYAKSSGVRYDGNRTQIDFAPDLGREPTFFKGKIIDIIRYRDAMIALRDVVVSDLNYKPKDHSAYQEWVQEQYLTDIADILHARDAKQAAYAQQINKLQAQLKIMRQKKRKRDDGYYKAQRRYFDWLYHHDPDAWMVLDPVITVAPDQVFFEAFSLDESSYGRLAVHESQFTEVTAFQYGTTNIDFSDHLLDELQRMRSYRPTVFQIDPSGFEVATEKREVYKEKKIDVPESWVRGFLQVQSAMNLPMDTFTIQPIDMYNLCTFLRRNREKKGPRSLKYVLSPGQPVHVVIEPWDEVLSFRDSVYTGTESKEIRVWGRRRLHLMEKLLPLTQTITVHLLGNGMPSFYVLDLGSLSFTLGLSGWTRNDWADAGHFDLMIGKASPVTSTDRIAVFKALKKIKTATPSLLAHQTQLSELVVQSSLRQLCESGKVMFDIEIGKYRLRELTQEPITFKEPLPKNPRETKAEKWIQQQKATLHRSTYTDQGHLILQGNVNELHPRVKRDQNGRILEATCSCYFHNQNHLMRGPCEHILALLLLHQGEEVPS</sequence>
<reference evidence="3" key="1">
    <citation type="submission" date="2020-09" db="EMBL/GenBank/DDBJ databases">
        <title>A novel bacterium of genus Hazenella, isolated from South China Sea.</title>
        <authorList>
            <person name="Huang H."/>
            <person name="Mo K."/>
            <person name="Hu Y."/>
        </authorList>
    </citation>
    <scope>NUCLEOTIDE SEQUENCE</scope>
    <source>
        <strain evidence="3">IB182357</strain>
    </source>
</reference>
<evidence type="ECO:0000259" key="2">
    <source>
        <dbReference type="PROSITE" id="PS50966"/>
    </source>
</evidence>
<dbReference type="Pfam" id="PF04434">
    <property type="entry name" value="SWIM"/>
    <property type="match status" value="1"/>
</dbReference>
<keyword evidence="1" id="KW-0863">Zinc-finger</keyword>
<accession>A0A926NAY3</accession>
<dbReference type="Proteomes" id="UP000661691">
    <property type="component" value="Unassembled WGS sequence"/>
</dbReference>
<organism evidence="3 4">
    <name type="scientific">Polycladospora coralii</name>
    <dbReference type="NCBI Taxonomy" id="2771432"/>
    <lineage>
        <taxon>Bacteria</taxon>
        <taxon>Bacillati</taxon>
        <taxon>Bacillota</taxon>
        <taxon>Bacilli</taxon>
        <taxon>Bacillales</taxon>
        <taxon>Thermoactinomycetaceae</taxon>
        <taxon>Polycladospora</taxon>
    </lineage>
</organism>
<evidence type="ECO:0000313" key="3">
    <source>
        <dbReference type="EMBL" id="MBD1373148.1"/>
    </source>
</evidence>
<keyword evidence="1" id="KW-0479">Metal-binding</keyword>
<comment type="caution">
    <text evidence="3">The sequence shown here is derived from an EMBL/GenBank/DDBJ whole genome shotgun (WGS) entry which is preliminary data.</text>
</comment>